<dbReference type="Proteomes" id="UP001141434">
    <property type="component" value="Unassembled WGS sequence"/>
</dbReference>
<reference evidence="1" key="2">
    <citation type="journal article" date="2023" name="IMA Fungus">
        <title>Comparative genomic study of the Penicillium genus elucidates a diverse pangenome and 15 lateral gene transfer events.</title>
        <authorList>
            <person name="Petersen C."/>
            <person name="Sorensen T."/>
            <person name="Nielsen M.R."/>
            <person name="Sondergaard T.E."/>
            <person name="Sorensen J.L."/>
            <person name="Fitzpatrick D.A."/>
            <person name="Frisvad J.C."/>
            <person name="Nielsen K.L."/>
        </authorList>
    </citation>
    <scope>NUCLEOTIDE SEQUENCE</scope>
    <source>
        <strain evidence="1">IBT 34128</strain>
    </source>
</reference>
<dbReference type="RefSeq" id="XP_056513974.1">
    <property type="nucleotide sequence ID" value="XM_056652907.1"/>
</dbReference>
<evidence type="ECO:0000313" key="2">
    <source>
        <dbReference type="Proteomes" id="UP001141434"/>
    </source>
</evidence>
<dbReference type="EMBL" id="JAPMSZ010000004">
    <property type="protein sequence ID" value="KAJ5104978.1"/>
    <property type="molecule type" value="Genomic_DNA"/>
</dbReference>
<evidence type="ECO:0000313" key="1">
    <source>
        <dbReference type="EMBL" id="KAJ5104978.1"/>
    </source>
</evidence>
<dbReference type="GeneID" id="81392075"/>
<reference evidence="1" key="1">
    <citation type="submission" date="2022-11" db="EMBL/GenBank/DDBJ databases">
        <authorList>
            <person name="Petersen C."/>
        </authorList>
    </citation>
    <scope>NUCLEOTIDE SEQUENCE</scope>
    <source>
        <strain evidence="1">IBT 34128</strain>
    </source>
</reference>
<accession>A0A9W9FRD2</accession>
<proteinExistence type="predicted"/>
<sequence length="68" mass="7354">MELATVAYVFLAIFAYGFWWRKPKDISTPIAVLLQMDCPSGTSQGGKYTVSALGGTMVPFLVPKSPTP</sequence>
<dbReference type="AlphaFoldDB" id="A0A9W9FRD2"/>
<organism evidence="1 2">
    <name type="scientific">Penicillium alfredii</name>
    <dbReference type="NCBI Taxonomy" id="1506179"/>
    <lineage>
        <taxon>Eukaryota</taxon>
        <taxon>Fungi</taxon>
        <taxon>Dikarya</taxon>
        <taxon>Ascomycota</taxon>
        <taxon>Pezizomycotina</taxon>
        <taxon>Eurotiomycetes</taxon>
        <taxon>Eurotiomycetidae</taxon>
        <taxon>Eurotiales</taxon>
        <taxon>Aspergillaceae</taxon>
        <taxon>Penicillium</taxon>
    </lineage>
</organism>
<keyword evidence="2" id="KW-1185">Reference proteome</keyword>
<gene>
    <name evidence="1" type="ORF">NUU61_002325</name>
</gene>
<dbReference type="OrthoDB" id="3061561at2759"/>
<comment type="caution">
    <text evidence="1">The sequence shown here is derived from an EMBL/GenBank/DDBJ whole genome shotgun (WGS) entry which is preliminary data.</text>
</comment>
<protein>
    <submittedName>
        <fullName evidence="1">Uncharacterized protein</fullName>
    </submittedName>
</protein>
<name>A0A9W9FRD2_9EURO</name>